<reference evidence="1" key="2">
    <citation type="submission" date="2024-09" db="EMBL/GenBank/DDBJ databases">
        <authorList>
            <person name="Veyrier F.J."/>
        </authorList>
    </citation>
    <scope>NUCLEOTIDE SEQUENCE</scope>
    <source>
        <strain evidence="1">17694</strain>
    </source>
</reference>
<sequence>MKRKHISPKPPFCATETAKFRLPAPRFVEDDDGKGKRILMEYSDLIEIK</sequence>
<reference evidence="1" key="1">
    <citation type="journal article" date="2022" name="Res Sq">
        <title>Evolution of multicellular longitudinally dividing oral cavity symbionts (Neisseriaceae).</title>
        <authorList>
            <person name="Nyongesa S."/>
            <person name="Weber P."/>
            <person name="Bernet E."/>
            <person name="Pullido F."/>
            <person name="Nieckarz M."/>
            <person name="Delaby M."/>
            <person name="Nieves C."/>
            <person name="Viehboeck T."/>
            <person name="Krause N."/>
            <person name="Rivera-Millot A."/>
            <person name="Nakamura A."/>
            <person name="Vischer N."/>
            <person name="VanNieuwenhze M."/>
            <person name="Brun Y."/>
            <person name="Cava F."/>
            <person name="Bulgheresi S."/>
            <person name="Veyrier F."/>
        </authorList>
    </citation>
    <scope>NUCLEOTIDE SEQUENCE</scope>
    <source>
        <strain evidence="1">17694</strain>
    </source>
</reference>
<organism evidence="1 2">
    <name type="scientific">Conchiformibius kuhniae</name>
    <dbReference type="NCBI Taxonomy" id="211502"/>
    <lineage>
        <taxon>Bacteria</taxon>
        <taxon>Pseudomonadati</taxon>
        <taxon>Pseudomonadota</taxon>
        <taxon>Betaproteobacteria</taxon>
        <taxon>Neisseriales</taxon>
        <taxon>Neisseriaceae</taxon>
        <taxon>Conchiformibius</taxon>
    </lineage>
</organism>
<keyword evidence="2" id="KW-1185">Reference proteome</keyword>
<evidence type="ECO:0000313" key="2">
    <source>
        <dbReference type="Proteomes" id="UP000831534"/>
    </source>
</evidence>
<dbReference type="RefSeq" id="WP_156900824.1">
    <property type="nucleotide sequence ID" value="NZ_CP091521.1"/>
</dbReference>
<proteinExistence type="predicted"/>
<evidence type="ECO:0000313" key="1">
    <source>
        <dbReference type="EMBL" id="UOP04519.1"/>
    </source>
</evidence>
<dbReference type="EMBL" id="CP091521">
    <property type="protein sequence ID" value="UOP04519.1"/>
    <property type="molecule type" value="Genomic_DNA"/>
</dbReference>
<protein>
    <submittedName>
        <fullName evidence="1">Uncharacterized protein</fullName>
    </submittedName>
</protein>
<name>A0A8T9MTB6_9NEIS</name>
<dbReference type="AlphaFoldDB" id="A0A8T9MTB6"/>
<dbReference type="KEGG" id="ckh:LVJ77_09590"/>
<accession>A0A8T9MTB6</accession>
<gene>
    <name evidence="1" type="ORF">LVJ77_09590</name>
</gene>
<dbReference type="Proteomes" id="UP000831534">
    <property type="component" value="Chromosome"/>
</dbReference>